<dbReference type="OrthoDB" id="7864872at2"/>
<evidence type="ECO:0000313" key="2">
    <source>
        <dbReference type="Proteomes" id="UP000198926"/>
    </source>
</evidence>
<protein>
    <submittedName>
        <fullName evidence="1">Uncharacterized protein</fullName>
    </submittedName>
</protein>
<keyword evidence="2" id="KW-1185">Reference proteome</keyword>
<gene>
    <name evidence="1" type="ORF">SAMN05444714_1196</name>
</gene>
<dbReference type="Proteomes" id="UP000198926">
    <property type="component" value="Unassembled WGS sequence"/>
</dbReference>
<dbReference type="AlphaFoldDB" id="A0A1I6M3L8"/>
<proteinExistence type="predicted"/>
<name>A0A1I6M3L8_9RHOB</name>
<organism evidence="1 2">
    <name type="scientific">Yoonia litorea</name>
    <dbReference type="NCBI Taxonomy" id="1123755"/>
    <lineage>
        <taxon>Bacteria</taxon>
        <taxon>Pseudomonadati</taxon>
        <taxon>Pseudomonadota</taxon>
        <taxon>Alphaproteobacteria</taxon>
        <taxon>Rhodobacterales</taxon>
        <taxon>Paracoccaceae</taxon>
        <taxon>Yoonia</taxon>
    </lineage>
</organism>
<dbReference type="EMBL" id="FOZM01000001">
    <property type="protein sequence ID" value="SFS10280.1"/>
    <property type="molecule type" value="Genomic_DNA"/>
</dbReference>
<evidence type="ECO:0000313" key="1">
    <source>
        <dbReference type="EMBL" id="SFS10280.1"/>
    </source>
</evidence>
<dbReference type="RefSeq" id="WP_090205176.1">
    <property type="nucleotide sequence ID" value="NZ_FOZM01000001.1"/>
</dbReference>
<sequence length="122" mass="13375">MGNQVQPSAAIAPDGLKLRTLIVGDLPRWRTEGRDLIATTDISYCTYDALTARILDERKPQIILSPLVGDQYDVLDIAAKLEQFDFQGQYRVIADANSASKLVTQEVANAAPGLDFDILVVK</sequence>
<reference evidence="1 2" key="1">
    <citation type="submission" date="2016-10" db="EMBL/GenBank/DDBJ databases">
        <authorList>
            <person name="de Groot N.N."/>
        </authorList>
    </citation>
    <scope>NUCLEOTIDE SEQUENCE [LARGE SCALE GENOMIC DNA]</scope>
    <source>
        <strain evidence="1 2">DSM 29433</strain>
    </source>
</reference>
<accession>A0A1I6M3L8</accession>